<proteinExistence type="inferred from homology"/>
<dbReference type="RefSeq" id="XP_047764792.1">
    <property type="nucleotide sequence ID" value="XM_047909138.1"/>
</dbReference>
<dbReference type="OMA" id="MEHEEYP"/>
<organism evidence="2 3">
    <name type="scientific">Passalora fulva</name>
    <name type="common">Tomato leaf mold</name>
    <name type="synonym">Cladosporium fulvum</name>
    <dbReference type="NCBI Taxonomy" id="5499"/>
    <lineage>
        <taxon>Eukaryota</taxon>
        <taxon>Fungi</taxon>
        <taxon>Dikarya</taxon>
        <taxon>Ascomycota</taxon>
        <taxon>Pezizomycotina</taxon>
        <taxon>Dothideomycetes</taxon>
        <taxon>Dothideomycetidae</taxon>
        <taxon>Mycosphaerellales</taxon>
        <taxon>Mycosphaerellaceae</taxon>
        <taxon>Fulvia</taxon>
    </lineage>
</organism>
<dbReference type="Proteomes" id="UP000756132">
    <property type="component" value="Chromosome 7"/>
</dbReference>
<keyword evidence="3" id="KW-1185">Reference proteome</keyword>
<dbReference type="EMBL" id="CP090169">
    <property type="protein sequence ID" value="UJO20426.1"/>
    <property type="molecule type" value="Genomic_DNA"/>
</dbReference>
<dbReference type="Pfam" id="PF05544">
    <property type="entry name" value="Pro_racemase"/>
    <property type="match status" value="2"/>
</dbReference>
<dbReference type="InterPro" id="IPR008794">
    <property type="entry name" value="Pro_racemase_fam"/>
</dbReference>
<dbReference type="AlphaFoldDB" id="A0A9Q8US57"/>
<dbReference type="PANTHER" id="PTHR33442">
    <property type="entry name" value="TRANS-3-HYDROXY-L-PROLINE DEHYDRATASE"/>
    <property type="match status" value="1"/>
</dbReference>
<reference evidence="2" key="2">
    <citation type="journal article" date="2022" name="Microb. Genom.">
        <title>A chromosome-scale genome assembly of the tomato pathogen Cladosporium fulvum reveals a compartmentalized genome architecture and the presence of a dispensable chromosome.</title>
        <authorList>
            <person name="Zaccaron A.Z."/>
            <person name="Chen L.H."/>
            <person name="Samaras A."/>
            <person name="Stergiopoulos I."/>
        </authorList>
    </citation>
    <scope>NUCLEOTIDE SEQUENCE</scope>
    <source>
        <strain evidence="2">Race5_Kim</strain>
    </source>
</reference>
<comment type="similarity">
    <text evidence="1">Belongs to the proline racemase family.</text>
</comment>
<sequence>MPFSRPLNVVGCHAEGEVGNVVTGGVLDVPGANMHDKMMHFWTNNDGIRQLLLNEPRGRAAKCANIVLPPCNPLADAGFLIMESEDFEDTMCVTTVLLETGMLPTREPITKLNLDTAAGLVAVTAECESGKCKSVEFENAPSFVFELDHEVEVPGIGVIQVDIVYGGMIFAMVDAASIGILRAKITPVHPENPAIRGITNLVFTDPVTYTEGEKETRCVTVVMPGRFDRSPCGTGTCARLALLHARGELDVGEELVNYNSLTNSKFDSRIVQKTRVGKYDAIVPAVKGRAWVTGFKQEVLDSADPYPEGFRVADAWHSTRPASLVDDILEAHNNKAFNDH</sequence>
<gene>
    <name evidence="2" type="ORF">CLAFUR5_09990</name>
</gene>
<protein>
    <submittedName>
        <fullName evidence="2">Trans-3-hydroxy-L-proline dehydratase</fullName>
    </submittedName>
</protein>
<name>A0A9Q8US57_PASFU</name>
<evidence type="ECO:0000313" key="3">
    <source>
        <dbReference type="Proteomes" id="UP000756132"/>
    </source>
</evidence>
<dbReference type="Gene3D" id="3.10.310.10">
    <property type="entry name" value="Diaminopimelate Epimerase, Chain A, domain 1"/>
    <property type="match status" value="4"/>
</dbReference>
<accession>A0A9Q8US57</accession>
<evidence type="ECO:0000313" key="2">
    <source>
        <dbReference type="EMBL" id="UJO20426.1"/>
    </source>
</evidence>
<dbReference type="SUPFAM" id="SSF54506">
    <property type="entry name" value="Diaminopimelate epimerase-like"/>
    <property type="match status" value="1"/>
</dbReference>
<dbReference type="GeneID" id="71989868"/>
<reference evidence="2" key="1">
    <citation type="submission" date="2021-12" db="EMBL/GenBank/DDBJ databases">
        <authorList>
            <person name="Zaccaron A."/>
            <person name="Stergiopoulos I."/>
        </authorList>
    </citation>
    <scope>NUCLEOTIDE SEQUENCE</scope>
    <source>
        <strain evidence="2">Race5_Kim</strain>
    </source>
</reference>
<dbReference type="PIRSF" id="PIRSF029792">
    <property type="entry name" value="Pro_racemase"/>
    <property type="match status" value="1"/>
</dbReference>
<dbReference type="OrthoDB" id="6409228at2759"/>
<dbReference type="GO" id="GO:0047580">
    <property type="term" value="F:4-hydroxyproline epimerase activity"/>
    <property type="evidence" value="ECO:0007669"/>
    <property type="project" value="TreeGrafter"/>
</dbReference>
<dbReference type="KEGG" id="ffu:CLAFUR5_09990"/>
<evidence type="ECO:0000256" key="1">
    <source>
        <dbReference type="ARBA" id="ARBA00007529"/>
    </source>
</evidence>
<dbReference type="PANTHER" id="PTHR33442:SF5">
    <property type="entry name" value="BIFUNCTIONAL TRANS-3-HYDROXY-L-PROLINE DEHYDRATASE_2-EPIMERASE"/>
    <property type="match status" value="1"/>
</dbReference>